<dbReference type="KEGG" id="dai:Desaci_3035"/>
<name>I4D819_DESAJ</name>
<sequence length="41" mass="5025">MSEDQVDYNEILGIEHKLTGMCSMKSMRDKIREREPTYFWR</sequence>
<organism evidence="1 2">
    <name type="scientific">Desulfosporosinus acidiphilus (strain DSM 22704 / JCM 16185 / SJ4)</name>
    <dbReference type="NCBI Taxonomy" id="646529"/>
    <lineage>
        <taxon>Bacteria</taxon>
        <taxon>Bacillati</taxon>
        <taxon>Bacillota</taxon>
        <taxon>Clostridia</taxon>
        <taxon>Eubacteriales</taxon>
        <taxon>Desulfitobacteriaceae</taxon>
        <taxon>Desulfosporosinus</taxon>
    </lineage>
</organism>
<dbReference type="RefSeq" id="WP_014827936.1">
    <property type="nucleotide sequence ID" value="NC_018068.1"/>
</dbReference>
<gene>
    <name evidence="1" type="ordered locus">Desaci_3035</name>
</gene>
<dbReference type="AlphaFoldDB" id="I4D819"/>
<evidence type="ECO:0000313" key="2">
    <source>
        <dbReference type="Proteomes" id="UP000002892"/>
    </source>
</evidence>
<protein>
    <submittedName>
        <fullName evidence="1">Uncharacterized protein</fullName>
    </submittedName>
</protein>
<proteinExistence type="predicted"/>
<reference evidence="1 2" key="1">
    <citation type="journal article" date="2012" name="J. Bacteriol.">
        <title>Complete genome sequences of Desulfosporosinus orientis DSM765T, Desulfosporosinus youngiae DSM17734T, Desulfosporosinus meridiei DSM13257T, and Desulfosporosinus acidiphilus DSM22704T.</title>
        <authorList>
            <person name="Pester M."/>
            <person name="Brambilla E."/>
            <person name="Alazard D."/>
            <person name="Rattei T."/>
            <person name="Weinmaier T."/>
            <person name="Han J."/>
            <person name="Lucas S."/>
            <person name="Lapidus A."/>
            <person name="Cheng J.F."/>
            <person name="Goodwin L."/>
            <person name="Pitluck S."/>
            <person name="Peters L."/>
            <person name="Ovchinnikova G."/>
            <person name="Teshima H."/>
            <person name="Detter J.C."/>
            <person name="Han C.S."/>
            <person name="Tapia R."/>
            <person name="Land M.L."/>
            <person name="Hauser L."/>
            <person name="Kyrpides N.C."/>
            <person name="Ivanova N.N."/>
            <person name="Pagani I."/>
            <person name="Huntmann M."/>
            <person name="Wei C.L."/>
            <person name="Davenport K.W."/>
            <person name="Daligault H."/>
            <person name="Chain P.S."/>
            <person name="Chen A."/>
            <person name="Mavromatis K."/>
            <person name="Markowitz V."/>
            <person name="Szeto E."/>
            <person name="Mikhailova N."/>
            <person name="Pati A."/>
            <person name="Wagner M."/>
            <person name="Woyke T."/>
            <person name="Ollivier B."/>
            <person name="Klenk H.P."/>
            <person name="Spring S."/>
            <person name="Loy A."/>
        </authorList>
    </citation>
    <scope>NUCLEOTIDE SEQUENCE [LARGE SCALE GENOMIC DNA]</scope>
    <source>
        <strain evidence="2">DSM 22704 / JCM 16185 / SJ4</strain>
    </source>
</reference>
<dbReference type="STRING" id="646529.Desaci_3035"/>
<dbReference type="Proteomes" id="UP000002892">
    <property type="component" value="Chromosome"/>
</dbReference>
<dbReference type="EMBL" id="CP003639">
    <property type="protein sequence ID" value="AFM41943.1"/>
    <property type="molecule type" value="Genomic_DNA"/>
</dbReference>
<accession>I4D819</accession>
<dbReference type="HOGENOM" id="CLU_3268962_0_0_9"/>
<evidence type="ECO:0000313" key="1">
    <source>
        <dbReference type="EMBL" id="AFM41943.1"/>
    </source>
</evidence>
<keyword evidence="2" id="KW-1185">Reference proteome</keyword>